<gene>
    <name evidence="2" type="ORF">F6A08_05915</name>
</gene>
<sequence>MSDRHCIRGCVRPGEHYAACQFSGPDYLGAFRCDGCAPRECRDGSLICDRCFGRMRALLADGPDLIGRVRSLADPMKATPTDKAPGGRSSASEPPAPIDADLVDALAVLNRLEPWWHVTLSDYSNDLEVITWLGEVVLDRHPEIAGERDGWSVADAMAKWGVERRTDVHVFPDEDPGHEPESAPVREWYDPLLTLEQAAKRAKVSQRQTRRWVEKDELTVVAQHRGPRGTVMKYVYASAVDSVAAKMRDRQESTRFATPQGG</sequence>
<evidence type="ECO:0000256" key="1">
    <source>
        <dbReference type="SAM" id="MobiDB-lite"/>
    </source>
</evidence>
<protein>
    <recommendedName>
        <fullName evidence="4">Helix-turn-helix domain-containing protein</fullName>
    </recommendedName>
</protein>
<evidence type="ECO:0000313" key="2">
    <source>
        <dbReference type="EMBL" id="KAB1867321.1"/>
    </source>
</evidence>
<dbReference type="GeneID" id="77475977"/>
<dbReference type="Proteomes" id="UP000478836">
    <property type="component" value="Unassembled WGS sequence"/>
</dbReference>
<keyword evidence="3" id="KW-1185">Reference proteome</keyword>
<evidence type="ECO:0008006" key="4">
    <source>
        <dbReference type="Google" id="ProtNLM"/>
    </source>
</evidence>
<reference evidence="3" key="1">
    <citation type="submission" date="2019-09" db="EMBL/GenBank/DDBJ databases">
        <title>Whole genome sequencing of Microbacterium maritypicum.</title>
        <authorList>
            <person name="Lenchi N."/>
        </authorList>
    </citation>
    <scope>NUCLEOTIDE SEQUENCE [LARGE SCALE GENOMIC DNA]</scope>
    <source>
        <strain evidence="3">G1</strain>
    </source>
</reference>
<accession>A0ABQ6VAQ4</accession>
<dbReference type="RefSeq" id="WP_151458879.1">
    <property type="nucleotide sequence ID" value="NZ_WAAO01000001.1"/>
</dbReference>
<organism evidence="2 3">
    <name type="scientific">Microbacterium algeriense</name>
    <dbReference type="NCBI Taxonomy" id="2615184"/>
    <lineage>
        <taxon>Bacteria</taxon>
        <taxon>Bacillati</taxon>
        <taxon>Actinomycetota</taxon>
        <taxon>Actinomycetes</taxon>
        <taxon>Micrococcales</taxon>
        <taxon>Microbacteriaceae</taxon>
        <taxon>Microbacterium</taxon>
    </lineage>
</organism>
<name>A0ABQ6VAQ4_9MICO</name>
<comment type="caution">
    <text evidence="2">The sequence shown here is derived from an EMBL/GenBank/DDBJ whole genome shotgun (WGS) entry which is preliminary data.</text>
</comment>
<evidence type="ECO:0000313" key="3">
    <source>
        <dbReference type="Proteomes" id="UP000478836"/>
    </source>
</evidence>
<feature type="region of interest" description="Disordered" evidence="1">
    <location>
        <begin position="71"/>
        <end position="96"/>
    </location>
</feature>
<proteinExistence type="predicted"/>
<dbReference type="EMBL" id="WAAO01000001">
    <property type="protein sequence ID" value="KAB1867321.1"/>
    <property type="molecule type" value="Genomic_DNA"/>
</dbReference>